<accession>A0A7Y9IYX3</accession>
<evidence type="ECO:0000256" key="3">
    <source>
        <dbReference type="ARBA" id="ARBA00006880"/>
    </source>
</evidence>
<evidence type="ECO:0000256" key="9">
    <source>
        <dbReference type="ARBA" id="ARBA00023316"/>
    </source>
</evidence>
<protein>
    <recommendedName>
        <fullName evidence="5">Peptidoglycan hydrolase FlgJ</fullName>
    </recommendedName>
    <alternativeName>
        <fullName evidence="10">Muramidase FlgJ</fullName>
    </alternativeName>
</protein>
<evidence type="ECO:0000256" key="6">
    <source>
        <dbReference type="ARBA" id="ARBA00022764"/>
    </source>
</evidence>
<proteinExistence type="inferred from homology"/>
<dbReference type="EMBL" id="JACBYR010000003">
    <property type="protein sequence ID" value="NYE85692.1"/>
    <property type="molecule type" value="Genomic_DNA"/>
</dbReference>
<keyword evidence="9" id="KW-0961">Cell wall biogenesis/degradation</keyword>
<dbReference type="InterPro" id="IPR051056">
    <property type="entry name" value="Glycosyl_Hydrolase_73"/>
</dbReference>
<dbReference type="Proteomes" id="UP000542125">
    <property type="component" value="Unassembled WGS sequence"/>
</dbReference>
<comment type="similarity">
    <text evidence="4">In the C-terminal section; belongs to the glycosyl hydrolase 73 family.</text>
</comment>
<keyword evidence="13" id="KW-0966">Cell projection</keyword>
<keyword evidence="14" id="KW-1185">Reference proteome</keyword>
<evidence type="ECO:0000256" key="8">
    <source>
        <dbReference type="ARBA" id="ARBA00023295"/>
    </source>
</evidence>
<dbReference type="SMART" id="SM00047">
    <property type="entry name" value="LYZ2"/>
    <property type="match status" value="1"/>
</dbReference>
<dbReference type="GO" id="GO:0004040">
    <property type="term" value="F:amidase activity"/>
    <property type="evidence" value="ECO:0007669"/>
    <property type="project" value="InterPro"/>
</dbReference>
<dbReference type="AlphaFoldDB" id="A0A7Y9IYX3"/>
<evidence type="ECO:0000256" key="1">
    <source>
        <dbReference type="ARBA" id="ARBA00002954"/>
    </source>
</evidence>
<evidence type="ECO:0000313" key="13">
    <source>
        <dbReference type="EMBL" id="NYE85692.1"/>
    </source>
</evidence>
<dbReference type="Pfam" id="PF10135">
    <property type="entry name" value="Rod-binding"/>
    <property type="match status" value="1"/>
</dbReference>
<dbReference type="Gene3D" id="2.10.70.40">
    <property type="entry name" value="peptidoglycan hydrolase"/>
    <property type="match status" value="1"/>
</dbReference>
<keyword evidence="6" id="KW-0574">Periplasm</keyword>
<evidence type="ECO:0000259" key="12">
    <source>
        <dbReference type="SMART" id="SM00047"/>
    </source>
</evidence>
<dbReference type="Gene3D" id="1.10.530.10">
    <property type="match status" value="1"/>
</dbReference>
<evidence type="ECO:0000256" key="4">
    <source>
        <dbReference type="ARBA" id="ARBA00007974"/>
    </source>
</evidence>
<evidence type="ECO:0000313" key="14">
    <source>
        <dbReference type="Proteomes" id="UP000542125"/>
    </source>
</evidence>
<keyword evidence="13" id="KW-0282">Flagellum</keyword>
<dbReference type="GO" id="GO:0071973">
    <property type="term" value="P:bacterial-type flagellum-dependent cell motility"/>
    <property type="evidence" value="ECO:0007669"/>
    <property type="project" value="TreeGrafter"/>
</dbReference>
<dbReference type="Pfam" id="PF01832">
    <property type="entry name" value="Glucosaminidase"/>
    <property type="match status" value="1"/>
</dbReference>
<feature type="domain" description="Mannosyl-glycoprotein endo-beta-N-acetylglucosamidase-like" evidence="12">
    <location>
        <begin position="235"/>
        <end position="393"/>
    </location>
</feature>
<comment type="similarity">
    <text evidence="3">In the N-terminal section; belongs to the FlgJ family.</text>
</comment>
<sequence length="396" mass="41174">MAKLDAGTSAGMAIDARSLDALKVQSRTDPKASARTAARQFEAHFAQTLLSQMRQTSFAGEGGIAEAFNSPATQNWRGMLDQQMAQTLSGVPTKRPDGSTSPAPEHSGLGLADVIEKQMTRSTVSADSVARAGMPLSMSTLSLARSRASLQGQGQQVDPGAALNLNGARRIQNGSFSSASGSNGVDAGTGKGSVGGVGAGGAMADTIRRYTGQTQQRVGAAVSAGAAGASGAAATATVAGSPEDVRTAFLAKYMPAARRAEEATGIPAVYILGQAALESGWGKHEIRSADGQRSHNLFGVKATGWSGRVAETRTTEYTDGKAERVSAKFRAYDSYEDAFEDYARMLSTNPRYANALKGSGSAEQFAQGLQRAGYATDPRYAEKLSSTIRRAMKVVV</sequence>
<dbReference type="PANTHER" id="PTHR33308">
    <property type="entry name" value="PEPTIDOGLYCAN HYDROLASE FLGJ"/>
    <property type="match status" value="1"/>
</dbReference>
<dbReference type="GO" id="GO:0016798">
    <property type="term" value="F:hydrolase activity, acting on glycosyl bonds"/>
    <property type="evidence" value="ECO:0007669"/>
    <property type="project" value="UniProtKB-KW"/>
</dbReference>
<dbReference type="InterPro" id="IPR013377">
    <property type="entry name" value="FlgJ"/>
</dbReference>
<comment type="function">
    <text evidence="1">Flagellum-specific muramidase which hydrolyzes the peptidoglycan layer to assemble the rod structure in the periplasmic space.</text>
</comment>
<name>A0A7Y9IYX3_9BURK</name>
<keyword evidence="7" id="KW-0378">Hydrolase</keyword>
<evidence type="ECO:0000256" key="10">
    <source>
        <dbReference type="ARBA" id="ARBA00030835"/>
    </source>
</evidence>
<evidence type="ECO:0000256" key="7">
    <source>
        <dbReference type="ARBA" id="ARBA00022801"/>
    </source>
</evidence>
<evidence type="ECO:0000256" key="2">
    <source>
        <dbReference type="ARBA" id="ARBA00004418"/>
    </source>
</evidence>
<dbReference type="InterPro" id="IPR002901">
    <property type="entry name" value="MGlyc_endo_b_GlcNAc-like_dom"/>
</dbReference>
<evidence type="ECO:0000256" key="5">
    <source>
        <dbReference type="ARBA" id="ARBA00013433"/>
    </source>
</evidence>
<evidence type="ECO:0000256" key="11">
    <source>
        <dbReference type="SAM" id="MobiDB-lite"/>
    </source>
</evidence>
<keyword evidence="13" id="KW-0969">Cilium</keyword>
<dbReference type="GO" id="GO:0044780">
    <property type="term" value="P:bacterial-type flagellum assembly"/>
    <property type="evidence" value="ECO:0007669"/>
    <property type="project" value="InterPro"/>
</dbReference>
<feature type="region of interest" description="Disordered" evidence="11">
    <location>
        <begin position="89"/>
        <end position="110"/>
    </location>
</feature>
<dbReference type="NCBIfam" id="TIGR02541">
    <property type="entry name" value="flagell_FlgJ"/>
    <property type="match status" value="1"/>
</dbReference>
<dbReference type="InterPro" id="IPR019301">
    <property type="entry name" value="Flagellar_prot_FlgJ_N"/>
</dbReference>
<gene>
    <name evidence="13" type="ORF">FHW18_005011</name>
</gene>
<comment type="caution">
    <text evidence="13">The sequence shown here is derived from an EMBL/GenBank/DDBJ whole genome shotgun (WGS) entry which is preliminary data.</text>
</comment>
<comment type="subcellular location">
    <subcellularLocation>
        <location evidence="2">Periplasm</location>
    </subcellularLocation>
</comment>
<dbReference type="GO" id="GO:0042597">
    <property type="term" value="C:periplasmic space"/>
    <property type="evidence" value="ECO:0007669"/>
    <property type="project" value="UniProtKB-SubCell"/>
</dbReference>
<reference evidence="13 14" key="1">
    <citation type="submission" date="2020-07" db="EMBL/GenBank/DDBJ databases">
        <title>Genomic Encyclopedia of Type Strains, Phase IV (KMG-V): Genome sequencing to study the core and pangenomes of soil and plant-associated prokaryotes.</title>
        <authorList>
            <person name="Whitman W."/>
        </authorList>
    </citation>
    <scope>NUCLEOTIDE SEQUENCE [LARGE SCALE GENOMIC DNA]</scope>
    <source>
        <strain evidence="13 14">SAS40</strain>
    </source>
</reference>
<dbReference type="RefSeq" id="WP_179590014.1">
    <property type="nucleotide sequence ID" value="NZ_JACBYR010000003.1"/>
</dbReference>
<dbReference type="GO" id="GO:0071555">
    <property type="term" value="P:cell wall organization"/>
    <property type="evidence" value="ECO:0007669"/>
    <property type="project" value="UniProtKB-KW"/>
</dbReference>
<keyword evidence="8" id="KW-0326">Glycosidase</keyword>
<organism evidence="13 14">
    <name type="scientific">Pigmentiphaga litoralis</name>
    <dbReference type="NCBI Taxonomy" id="516702"/>
    <lineage>
        <taxon>Bacteria</taxon>
        <taxon>Pseudomonadati</taxon>
        <taxon>Pseudomonadota</taxon>
        <taxon>Betaproteobacteria</taxon>
        <taxon>Burkholderiales</taxon>
        <taxon>Alcaligenaceae</taxon>
        <taxon>Pigmentiphaga</taxon>
    </lineage>
</organism>
<dbReference type="PANTHER" id="PTHR33308:SF9">
    <property type="entry name" value="PEPTIDOGLYCAN HYDROLASE FLGJ"/>
    <property type="match status" value="1"/>
</dbReference>